<evidence type="ECO:0000313" key="2">
    <source>
        <dbReference type="EMBL" id="WVZ71819.1"/>
    </source>
</evidence>
<name>A0AAQ3TD67_PASNO</name>
<gene>
    <name evidence="2" type="ORF">U9M48_020354</name>
</gene>
<organism evidence="2 3">
    <name type="scientific">Paspalum notatum var. saurae</name>
    <dbReference type="NCBI Taxonomy" id="547442"/>
    <lineage>
        <taxon>Eukaryota</taxon>
        <taxon>Viridiplantae</taxon>
        <taxon>Streptophyta</taxon>
        <taxon>Embryophyta</taxon>
        <taxon>Tracheophyta</taxon>
        <taxon>Spermatophyta</taxon>
        <taxon>Magnoliopsida</taxon>
        <taxon>Liliopsida</taxon>
        <taxon>Poales</taxon>
        <taxon>Poaceae</taxon>
        <taxon>PACMAD clade</taxon>
        <taxon>Panicoideae</taxon>
        <taxon>Andropogonodae</taxon>
        <taxon>Paspaleae</taxon>
        <taxon>Paspalinae</taxon>
        <taxon>Paspalum</taxon>
    </lineage>
</organism>
<evidence type="ECO:0000256" key="1">
    <source>
        <dbReference type="SAM" id="MobiDB-lite"/>
    </source>
</evidence>
<accession>A0AAQ3TD67</accession>
<proteinExistence type="predicted"/>
<keyword evidence="3" id="KW-1185">Reference proteome</keyword>
<dbReference type="Proteomes" id="UP001341281">
    <property type="component" value="Chromosome 04"/>
</dbReference>
<dbReference type="EMBL" id="CP144748">
    <property type="protein sequence ID" value="WVZ71819.1"/>
    <property type="molecule type" value="Genomic_DNA"/>
</dbReference>
<evidence type="ECO:0000313" key="3">
    <source>
        <dbReference type="Proteomes" id="UP001341281"/>
    </source>
</evidence>
<sequence>MPSLARAPPRRRRADGAVSGVEGTTSGLREVGTEAVTEAGKGTIPVAVVAVEKERGKRCLRQTGPEK</sequence>
<dbReference type="AlphaFoldDB" id="A0AAQ3TD67"/>
<reference evidence="2 3" key="1">
    <citation type="submission" date="2024-02" db="EMBL/GenBank/DDBJ databases">
        <title>High-quality chromosome-scale genome assembly of Pensacola bahiagrass (Paspalum notatum Flugge var. saurae).</title>
        <authorList>
            <person name="Vega J.M."/>
            <person name="Podio M."/>
            <person name="Orjuela J."/>
            <person name="Siena L.A."/>
            <person name="Pessino S.C."/>
            <person name="Combes M.C."/>
            <person name="Mariac C."/>
            <person name="Albertini E."/>
            <person name="Pupilli F."/>
            <person name="Ortiz J.P.A."/>
            <person name="Leblanc O."/>
        </authorList>
    </citation>
    <scope>NUCLEOTIDE SEQUENCE [LARGE SCALE GENOMIC DNA]</scope>
    <source>
        <strain evidence="2">R1</strain>
        <tissue evidence="2">Leaf</tissue>
    </source>
</reference>
<feature type="region of interest" description="Disordered" evidence="1">
    <location>
        <begin position="1"/>
        <end position="26"/>
    </location>
</feature>
<protein>
    <submittedName>
        <fullName evidence="2">Uncharacterized protein</fullName>
    </submittedName>
</protein>